<dbReference type="PANTHER" id="PTHR32305">
    <property type="match status" value="1"/>
</dbReference>
<feature type="transmembrane region" description="Helical" evidence="1">
    <location>
        <begin position="1024"/>
        <end position="1051"/>
    </location>
</feature>
<dbReference type="NCBIfam" id="TIGR01643">
    <property type="entry name" value="YD_repeat_2x"/>
    <property type="match status" value="2"/>
</dbReference>
<protein>
    <submittedName>
        <fullName evidence="3">RHS repeat-associated core domain-containing protein</fullName>
    </submittedName>
</protein>
<gene>
    <name evidence="3" type="ORF">QUG92_06415</name>
</gene>
<proteinExistence type="predicted"/>
<reference evidence="3 4" key="1">
    <citation type="submission" date="2023-06" db="EMBL/GenBank/DDBJ databases">
        <authorList>
            <person name="Feng G."/>
            <person name="Li J."/>
            <person name="Zhu H."/>
        </authorList>
    </citation>
    <scope>NUCLEOTIDE SEQUENCE [LARGE SCALE GENOMIC DNA]</scope>
    <source>
        <strain evidence="3 4">RHCKG23</strain>
    </source>
</reference>
<dbReference type="PANTHER" id="PTHR32305:SF15">
    <property type="entry name" value="PROTEIN RHSA-RELATED"/>
    <property type="match status" value="1"/>
</dbReference>
<keyword evidence="4" id="KW-1185">Reference proteome</keyword>
<evidence type="ECO:0000313" key="4">
    <source>
        <dbReference type="Proteomes" id="UP001237823"/>
    </source>
</evidence>
<dbReference type="NCBIfam" id="TIGR03696">
    <property type="entry name" value="Rhs_assc_core"/>
    <property type="match status" value="1"/>
</dbReference>
<dbReference type="EMBL" id="JAUCML010000003">
    <property type="protein sequence ID" value="MDM7884736.1"/>
    <property type="molecule type" value="Genomic_DNA"/>
</dbReference>
<feature type="transmembrane region" description="Helical" evidence="1">
    <location>
        <begin position="998"/>
        <end position="1017"/>
    </location>
</feature>
<evidence type="ECO:0000256" key="1">
    <source>
        <dbReference type="SAM" id="Phobius"/>
    </source>
</evidence>
<keyword evidence="1" id="KW-0812">Transmembrane</keyword>
<feature type="chain" id="PRO_5047138407" evidence="2">
    <location>
        <begin position="25"/>
        <end position="1094"/>
    </location>
</feature>
<name>A0ABT7T586_9MICO</name>
<evidence type="ECO:0000256" key="2">
    <source>
        <dbReference type="SAM" id="SignalP"/>
    </source>
</evidence>
<dbReference type="RefSeq" id="WP_289458115.1">
    <property type="nucleotide sequence ID" value="NZ_JAUCML010000003.1"/>
</dbReference>
<keyword evidence="1" id="KW-0472">Membrane</keyword>
<feature type="transmembrane region" description="Helical" evidence="1">
    <location>
        <begin position="1063"/>
        <end position="1081"/>
    </location>
</feature>
<dbReference type="InterPro" id="IPR006530">
    <property type="entry name" value="YD"/>
</dbReference>
<dbReference type="Pfam" id="PF05593">
    <property type="entry name" value="RHS_repeat"/>
    <property type="match status" value="3"/>
</dbReference>
<dbReference type="Proteomes" id="UP001237823">
    <property type="component" value="Unassembled WGS sequence"/>
</dbReference>
<accession>A0ABT7T586</accession>
<dbReference type="InterPro" id="IPR022385">
    <property type="entry name" value="Rhs_assc_core"/>
</dbReference>
<dbReference type="InterPro" id="IPR031325">
    <property type="entry name" value="RHS_repeat"/>
</dbReference>
<keyword evidence="2" id="KW-0732">Signal</keyword>
<comment type="caution">
    <text evidence="3">The sequence shown here is derived from an EMBL/GenBank/DDBJ whole genome shotgun (WGS) entry which is preliminary data.</text>
</comment>
<dbReference type="Gene3D" id="2.180.10.10">
    <property type="entry name" value="RHS repeat-associated core"/>
    <property type="match status" value="2"/>
</dbReference>
<dbReference type="InterPro" id="IPR050708">
    <property type="entry name" value="T6SS_VgrG/RHS"/>
</dbReference>
<sequence>MFSAAAIAAVIGVSISVIASPASAAPHAEIFTPKQIDIDPGGAAPTKAWTYPEAAPAARVQSRAAAASAPGMYGGIGNLGKYSFQEFNVFGPDTVVGVNLGTGNLYIRTIERALNGPGVPATLQRVYNSNDDTSGDLGTWKTDLRLAGLGLASSSDSVNFFDGTGASGRFTKSGSSWTPPPGMGISLKQSGSDWIVTYNKSGDQLTFNSSGWLTKRTDRNGTGVAYGYNPGGQLIAITDATGKRIGIEYANGGSTIDTVFDSSYRLITYNTDPFSQTLTEAGSWRMTSDNAGRLSTLTLGGRTLTFTYNGGVRQIASVTLSESGNTFAKTSFAYGDGTTTITDPRGKTSSVTWDDQWRVTKTTDQIGRSRAQDWTPNSDVLTTTDNAGGIKEATYDSLNNQTTTKLPTGAGAQAVYSLNSECGSAQSGLPYLAKCQIDDAGNRTAMTYDSVGNLTKTANTTGSSNTTLRETTYEVAGGSRCGGYAGQVCSTKDGKGAMTSYTYTAGNLTKVTPPSPLGSTSYAYDTLGRATSVIDGTGATTKYAYDSDDNIVTETYANGQKITNTYDSFRGTKTQTDSGTATTITFARNALGLETKRQVATPSGSGLSASVVATYDPMGNLLTHNDGSLSLSYAYDAANQLVSVAEPAASCPADLDASATGCIRFAYDSNGTEIRRVMPYGAEQNIKRDAASRITRVTGTDKTGQPVVDIGYSFQNAGKDRSMVQTRTSYKEVGVTAGAVTSYAYDSNNRLTGATERSGSSVTASWAFSYDVNGNRLSQTRAGSTGASQGTISYGYNAVNELISATGSTSTWTYDKNGSLTQNGLTGAKSTYGDRTQVQANGSTTYASVGQGNTLQLRAGSVQKLDSALGNVRTSTMSVLRAPNGVALGYRAGGATHYFMNDMIGSVVGVVSATAQFEGGYSYTPYGETRSSSATSAISTNVYQYAGGEKEGPLYKFGARYYDPNLGRFTQVDPSGQESNPYLYSNANPINFSDTNGLLSAAGVIGAAAVAALTTLISGIFCAALPLIGCVAAGAVYGAIGGGISAGILAADSGASAAGVQSAFLRGAALGSIAGALRPFLSQIANAIVNATRG</sequence>
<feature type="signal peptide" evidence="2">
    <location>
        <begin position="1"/>
        <end position="24"/>
    </location>
</feature>
<evidence type="ECO:0000313" key="3">
    <source>
        <dbReference type="EMBL" id="MDM7884736.1"/>
    </source>
</evidence>
<keyword evidence="1" id="KW-1133">Transmembrane helix</keyword>
<organism evidence="3 4">
    <name type="scientific">Curtobacterium citri</name>
    <dbReference type="NCBI Taxonomy" id="3055139"/>
    <lineage>
        <taxon>Bacteria</taxon>
        <taxon>Bacillati</taxon>
        <taxon>Actinomycetota</taxon>
        <taxon>Actinomycetes</taxon>
        <taxon>Micrococcales</taxon>
        <taxon>Microbacteriaceae</taxon>
        <taxon>Curtobacterium</taxon>
    </lineage>
</organism>